<dbReference type="SUPFAM" id="SSF54928">
    <property type="entry name" value="RNA-binding domain, RBD"/>
    <property type="match status" value="1"/>
</dbReference>
<feature type="compositionally biased region" description="Pro residues" evidence="2">
    <location>
        <begin position="250"/>
        <end position="260"/>
    </location>
</feature>
<evidence type="ECO:0000259" key="3">
    <source>
        <dbReference type="PROSITE" id="PS50102"/>
    </source>
</evidence>
<dbReference type="Pfam" id="PF00076">
    <property type="entry name" value="RRM_1"/>
    <property type="match status" value="1"/>
</dbReference>
<reference evidence="4" key="1">
    <citation type="submission" date="2022-10" db="EMBL/GenBank/DDBJ databases">
        <title>Adaptive evolution leads to modifications in subtelomeric GC content in a zoonotic Cryptosporidium species.</title>
        <authorList>
            <person name="Li J."/>
            <person name="Feng Y."/>
            <person name="Xiao L."/>
        </authorList>
    </citation>
    <scope>NUCLEOTIDE SEQUENCE</scope>
    <source>
        <strain evidence="4">25894</strain>
    </source>
</reference>
<feature type="region of interest" description="Disordered" evidence="2">
    <location>
        <begin position="243"/>
        <end position="291"/>
    </location>
</feature>
<gene>
    <name evidence="4" type="ORF">OJ252_1443</name>
</gene>
<dbReference type="SMART" id="SM00360">
    <property type="entry name" value="RRM"/>
    <property type="match status" value="2"/>
</dbReference>
<name>A0ABQ8P8E6_9CRYT</name>
<keyword evidence="1" id="KW-0694">RNA-binding</keyword>
<dbReference type="InterPro" id="IPR012677">
    <property type="entry name" value="Nucleotide-bd_a/b_plait_sf"/>
</dbReference>
<keyword evidence="5" id="KW-1185">Reference proteome</keyword>
<dbReference type="InterPro" id="IPR000504">
    <property type="entry name" value="RRM_dom"/>
</dbReference>
<evidence type="ECO:0000313" key="5">
    <source>
        <dbReference type="Proteomes" id="UP001071777"/>
    </source>
</evidence>
<organism evidence="4 5">
    <name type="scientific">Cryptosporidium canis</name>
    <dbReference type="NCBI Taxonomy" id="195482"/>
    <lineage>
        <taxon>Eukaryota</taxon>
        <taxon>Sar</taxon>
        <taxon>Alveolata</taxon>
        <taxon>Apicomplexa</taxon>
        <taxon>Conoidasida</taxon>
        <taxon>Coccidia</taxon>
        <taxon>Eucoccidiorida</taxon>
        <taxon>Eimeriorina</taxon>
        <taxon>Cryptosporidiidae</taxon>
        <taxon>Cryptosporidium</taxon>
    </lineage>
</organism>
<sequence length="291" mass="32824">MTENCVFIRNLSPLANKESVLKIFSDLEDEITQVNFHNYPDSDQRFCQISFKSSNGVTKSISFNGSTLLGVPMSITVLPPIKIEKLDQKRIVSNREISVKYLPESYSDSRILSIFEKYGKVVGIKRQDPGSKSGSVIIEFKYEGSAADLIEERYLTLESGEKIEISSDFQVQKHLPSQEPAPKSPNLDDKAINLENISVPLAYQQIKKLEWENKISKLQSIKKQIEERLLNSLNNEIMLQSCSNPGEPDLLPPPCHPPDAPGRHKEHVSRYYTGRSRSRSLSRSVSPVSES</sequence>
<proteinExistence type="predicted"/>
<protein>
    <submittedName>
        <fullName evidence="4">RRM domain containing protein</fullName>
    </submittedName>
</protein>
<evidence type="ECO:0000256" key="2">
    <source>
        <dbReference type="SAM" id="MobiDB-lite"/>
    </source>
</evidence>
<dbReference type="Proteomes" id="UP001071777">
    <property type="component" value="Unassembled WGS sequence"/>
</dbReference>
<accession>A0ABQ8P8E6</accession>
<dbReference type="EMBL" id="JAPCXB010000055">
    <property type="protein sequence ID" value="KAJ1611682.1"/>
    <property type="molecule type" value="Genomic_DNA"/>
</dbReference>
<dbReference type="PROSITE" id="PS50102">
    <property type="entry name" value="RRM"/>
    <property type="match status" value="1"/>
</dbReference>
<dbReference type="InterPro" id="IPR035979">
    <property type="entry name" value="RBD_domain_sf"/>
</dbReference>
<feature type="domain" description="RRM" evidence="3">
    <location>
        <begin position="95"/>
        <end position="162"/>
    </location>
</feature>
<dbReference type="CDD" id="cd00590">
    <property type="entry name" value="RRM_SF"/>
    <property type="match status" value="1"/>
</dbReference>
<evidence type="ECO:0000313" key="4">
    <source>
        <dbReference type="EMBL" id="KAJ1611682.1"/>
    </source>
</evidence>
<dbReference type="Gene3D" id="3.30.70.330">
    <property type="match status" value="2"/>
</dbReference>
<feature type="compositionally biased region" description="Low complexity" evidence="2">
    <location>
        <begin position="270"/>
        <end position="291"/>
    </location>
</feature>
<evidence type="ECO:0000256" key="1">
    <source>
        <dbReference type="PROSITE-ProRule" id="PRU00176"/>
    </source>
</evidence>
<comment type="caution">
    <text evidence="4">The sequence shown here is derived from an EMBL/GenBank/DDBJ whole genome shotgun (WGS) entry which is preliminary data.</text>
</comment>